<dbReference type="EMBL" id="JABAEW010000012">
    <property type="protein sequence ID" value="NMD86608.1"/>
    <property type="molecule type" value="Genomic_DNA"/>
</dbReference>
<evidence type="ECO:0000313" key="3">
    <source>
        <dbReference type="EMBL" id="NMD86608.1"/>
    </source>
</evidence>
<dbReference type="GeneID" id="78295325"/>
<dbReference type="Proteomes" id="UP000576225">
    <property type="component" value="Unassembled WGS sequence"/>
</dbReference>
<dbReference type="EMBL" id="QEKH01000013">
    <property type="protein sequence ID" value="PVY41597.1"/>
    <property type="molecule type" value="Genomic_DNA"/>
</dbReference>
<protein>
    <submittedName>
        <fullName evidence="4">Cell division protein FtsL</fullName>
    </submittedName>
    <submittedName>
        <fullName evidence="3">Septum formation initiator family protein</fullName>
    </submittedName>
</protein>
<dbReference type="Pfam" id="PF04977">
    <property type="entry name" value="DivIC"/>
    <property type="match status" value="1"/>
</dbReference>
<dbReference type="RefSeq" id="WP_116884017.1">
    <property type="nucleotide sequence ID" value="NZ_CABMMC010000089.1"/>
</dbReference>
<keyword evidence="4" id="KW-0131">Cell cycle</keyword>
<reference evidence="3 6" key="2">
    <citation type="submission" date="2020-04" db="EMBL/GenBank/DDBJ databases">
        <authorList>
            <person name="Hitch T.C.A."/>
            <person name="Wylensek D."/>
            <person name="Clavel T."/>
        </authorList>
    </citation>
    <scope>NUCLEOTIDE SEQUENCE [LARGE SCALE GENOMIC DNA]</scope>
    <source>
        <strain evidence="3 6">COR2-253-APC-1A</strain>
    </source>
</reference>
<gene>
    <name evidence="4" type="ORF">C8D82_11370</name>
    <name evidence="3" type="ORF">HF882_08445</name>
</gene>
<keyword evidence="1" id="KW-0175">Coiled coil</keyword>
<evidence type="ECO:0000313" key="6">
    <source>
        <dbReference type="Proteomes" id="UP000576225"/>
    </source>
</evidence>
<keyword evidence="5" id="KW-1185">Reference proteome</keyword>
<evidence type="ECO:0000313" key="4">
    <source>
        <dbReference type="EMBL" id="PVY41597.1"/>
    </source>
</evidence>
<keyword evidence="2" id="KW-1133">Transmembrane helix</keyword>
<evidence type="ECO:0000256" key="2">
    <source>
        <dbReference type="SAM" id="Phobius"/>
    </source>
</evidence>
<proteinExistence type="predicted"/>
<keyword evidence="4" id="KW-0132">Cell division</keyword>
<keyword evidence="2" id="KW-0812">Transmembrane</keyword>
<dbReference type="AlphaFoldDB" id="A0A2U1AZC5"/>
<dbReference type="Proteomes" id="UP000245959">
    <property type="component" value="Unassembled WGS sequence"/>
</dbReference>
<organism evidence="4 5">
    <name type="scientific">Victivallis vadensis</name>
    <dbReference type="NCBI Taxonomy" id="172901"/>
    <lineage>
        <taxon>Bacteria</taxon>
        <taxon>Pseudomonadati</taxon>
        <taxon>Lentisphaerota</taxon>
        <taxon>Lentisphaeria</taxon>
        <taxon>Victivallales</taxon>
        <taxon>Victivallaceae</taxon>
        <taxon>Victivallis</taxon>
    </lineage>
</organism>
<accession>A0A2U1AZC5</accession>
<comment type="caution">
    <text evidence="4">The sequence shown here is derived from an EMBL/GenBank/DDBJ whole genome shotgun (WGS) entry which is preliminary data.</text>
</comment>
<dbReference type="InterPro" id="IPR007060">
    <property type="entry name" value="FtsL/DivIC"/>
</dbReference>
<reference evidence="4 5" key="1">
    <citation type="submission" date="2018-04" db="EMBL/GenBank/DDBJ databases">
        <title>Genomic Encyclopedia of Type Strains, Phase IV (KMG-IV): sequencing the most valuable type-strain genomes for metagenomic binning, comparative biology and taxonomic classification.</title>
        <authorList>
            <person name="Goeker M."/>
        </authorList>
    </citation>
    <scope>NUCLEOTIDE SEQUENCE [LARGE SCALE GENOMIC DNA]</scope>
    <source>
        <strain evidence="4 5">DSM 14823</strain>
    </source>
</reference>
<feature type="transmembrane region" description="Helical" evidence="2">
    <location>
        <begin position="12"/>
        <end position="35"/>
    </location>
</feature>
<evidence type="ECO:0000256" key="1">
    <source>
        <dbReference type="SAM" id="Coils"/>
    </source>
</evidence>
<name>A0A2U1AZC5_9BACT</name>
<dbReference type="OrthoDB" id="9815382at2"/>
<sequence length="103" mass="11779">MADLRKKNSTVSAYLLFLVVLLVVAAAAIMLWPVYQDYRKKQTELNDLNARLNDRREESARLNTEVADLKRSPEAVEKVAREKFGLVGDNESVIRYQVPEKAK</sequence>
<evidence type="ECO:0000313" key="5">
    <source>
        <dbReference type="Proteomes" id="UP000245959"/>
    </source>
</evidence>
<dbReference type="GO" id="GO:0051301">
    <property type="term" value="P:cell division"/>
    <property type="evidence" value="ECO:0007669"/>
    <property type="project" value="UniProtKB-KW"/>
</dbReference>
<feature type="coiled-coil region" evidence="1">
    <location>
        <begin position="35"/>
        <end position="72"/>
    </location>
</feature>
<keyword evidence="2" id="KW-0472">Membrane</keyword>